<dbReference type="InParanoid" id="A0A6J2YDI1"/>
<evidence type="ECO:0000256" key="4">
    <source>
        <dbReference type="SAM" id="Phobius"/>
    </source>
</evidence>
<dbReference type="CDD" id="cd03784">
    <property type="entry name" value="GT1_Gtf-like"/>
    <property type="match status" value="1"/>
</dbReference>
<comment type="similarity">
    <text evidence="1">Belongs to the UDP-glycosyltransferase family.</text>
</comment>
<sequence length="520" mass="59886">MRLTQLSIILLFFVQCSHSARILGVFPLAGKSLNILYNRLMKGLADAGHDVTVISAYENKLPLINGSITDVILTGFAEEYDIIINEENFLDSPEEYPFYTVLYYLVLFEPIWNNTLHHPNVQKLLASNKQFDLVITEHLWNDCLKVFAHFYNCPLVVFTSMGGINTWVNDQVGNFFLPSYVNHAMKLSGESEEMNFAQRAHNLLFYITDYVYKHYYLFPNSNAMLKSAFSNPPDIEDIYDNVSLVLLGSHASLRPAAPLSPNTVEIGGFHIDPPKKLPKDLQEIMDNAKHGVIYLSMGSHLKSRDFSEDRKKMFLNVFGRLKQTVLWKFEDETLPGKPDNVFTKKWLPQMDLLAHPNMKLFITHGGYGSLQETIYHGVPVLAISVAADQHNNAFQAVQLGFALKLSYNDKRFSEETLFNQIRELLDNPKYRENAQARSRLFHDRPMKPLDTAVYWIEYVIRNKGADHLRLSSTKLSWYKLYLIDVFAVFLISLLVLYRIVSVLLAKIFKKEQRKQKLKKN</sequence>
<dbReference type="KEGG" id="soy:115886057"/>
<keyword evidence="2" id="KW-0328">Glycosyltransferase</keyword>
<evidence type="ECO:0000256" key="2">
    <source>
        <dbReference type="ARBA" id="ARBA00022676"/>
    </source>
</evidence>
<evidence type="ECO:0000256" key="1">
    <source>
        <dbReference type="ARBA" id="ARBA00009995"/>
    </source>
</evidence>
<dbReference type="GO" id="GO:0008194">
    <property type="term" value="F:UDP-glycosyltransferase activity"/>
    <property type="evidence" value="ECO:0007669"/>
    <property type="project" value="InterPro"/>
</dbReference>
<dbReference type="PANTHER" id="PTHR48043">
    <property type="entry name" value="EG:EG0003.4 PROTEIN-RELATED"/>
    <property type="match status" value="1"/>
</dbReference>
<dbReference type="GeneID" id="115886057"/>
<evidence type="ECO:0000313" key="7">
    <source>
        <dbReference type="RefSeq" id="XP_030760945.1"/>
    </source>
</evidence>
<keyword evidence="6" id="KW-1185">Reference proteome</keyword>
<keyword evidence="5" id="KW-0732">Signal</keyword>
<keyword evidence="4" id="KW-0472">Membrane</keyword>
<dbReference type="PANTHER" id="PTHR48043:SF159">
    <property type="entry name" value="EG:EG0003.4 PROTEIN-RELATED"/>
    <property type="match status" value="1"/>
</dbReference>
<dbReference type="Pfam" id="PF00201">
    <property type="entry name" value="UDPGT"/>
    <property type="match status" value="1"/>
</dbReference>
<name>A0A6J2YDI1_SITOR</name>
<organism evidence="6 7">
    <name type="scientific">Sitophilus oryzae</name>
    <name type="common">Rice weevil</name>
    <name type="synonym">Curculio oryzae</name>
    <dbReference type="NCBI Taxonomy" id="7048"/>
    <lineage>
        <taxon>Eukaryota</taxon>
        <taxon>Metazoa</taxon>
        <taxon>Ecdysozoa</taxon>
        <taxon>Arthropoda</taxon>
        <taxon>Hexapoda</taxon>
        <taxon>Insecta</taxon>
        <taxon>Pterygota</taxon>
        <taxon>Neoptera</taxon>
        <taxon>Endopterygota</taxon>
        <taxon>Coleoptera</taxon>
        <taxon>Polyphaga</taxon>
        <taxon>Cucujiformia</taxon>
        <taxon>Curculionidae</taxon>
        <taxon>Dryophthorinae</taxon>
        <taxon>Sitophilus</taxon>
    </lineage>
</organism>
<feature type="chain" id="PRO_5026788111" evidence="5">
    <location>
        <begin position="20"/>
        <end position="520"/>
    </location>
</feature>
<protein>
    <submittedName>
        <fullName evidence="7">UDP-glucuronosyltransferase 2B15-like</fullName>
    </submittedName>
</protein>
<feature type="signal peptide" evidence="5">
    <location>
        <begin position="1"/>
        <end position="19"/>
    </location>
</feature>
<dbReference type="SUPFAM" id="SSF53756">
    <property type="entry name" value="UDP-Glycosyltransferase/glycogen phosphorylase"/>
    <property type="match status" value="1"/>
</dbReference>
<dbReference type="InterPro" id="IPR050271">
    <property type="entry name" value="UDP-glycosyltransferase"/>
</dbReference>
<dbReference type="AlphaFoldDB" id="A0A6J2YDI1"/>
<dbReference type="Proteomes" id="UP000504635">
    <property type="component" value="Unplaced"/>
</dbReference>
<feature type="transmembrane region" description="Helical" evidence="4">
    <location>
        <begin position="480"/>
        <end position="508"/>
    </location>
</feature>
<evidence type="ECO:0000313" key="6">
    <source>
        <dbReference type="Proteomes" id="UP000504635"/>
    </source>
</evidence>
<dbReference type="RefSeq" id="XP_030760945.1">
    <property type="nucleotide sequence ID" value="XM_030905085.1"/>
</dbReference>
<evidence type="ECO:0000256" key="5">
    <source>
        <dbReference type="SAM" id="SignalP"/>
    </source>
</evidence>
<keyword evidence="3" id="KW-0808">Transferase</keyword>
<keyword evidence="4" id="KW-0812">Transmembrane</keyword>
<dbReference type="OrthoDB" id="5835829at2759"/>
<evidence type="ECO:0000256" key="3">
    <source>
        <dbReference type="ARBA" id="ARBA00022679"/>
    </source>
</evidence>
<accession>A0A6J2YDI1</accession>
<dbReference type="Gene3D" id="3.40.50.2000">
    <property type="entry name" value="Glycogen Phosphorylase B"/>
    <property type="match status" value="1"/>
</dbReference>
<keyword evidence="4" id="KW-1133">Transmembrane helix</keyword>
<dbReference type="FunFam" id="3.40.50.2000:FF:000050">
    <property type="entry name" value="UDP-glucuronosyltransferase"/>
    <property type="match status" value="1"/>
</dbReference>
<reference evidence="7" key="1">
    <citation type="submission" date="2025-08" db="UniProtKB">
        <authorList>
            <consortium name="RefSeq"/>
        </authorList>
    </citation>
    <scope>IDENTIFICATION</scope>
    <source>
        <tissue evidence="7">Gonads</tissue>
    </source>
</reference>
<proteinExistence type="inferred from homology"/>
<dbReference type="InterPro" id="IPR002213">
    <property type="entry name" value="UDP_glucos_trans"/>
</dbReference>
<dbReference type="FunCoup" id="A0A6J2YDI1">
    <property type="interactions" value="282"/>
</dbReference>
<gene>
    <name evidence="7" type="primary">LOC115886057</name>
</gene>